<organism evidence="1 2">
    <name type="scientific">Ewingella americana</name>
    <dbReference type="NCBI Taxonomy" id="41202"/>
    <lineage>
        <taxon>Bacteria</taxon>
        <taxon>Pseudomonadati</taxon>
        <taxon>Pseudomonadota</taxon>
        <taxon>Gammaproteobacteria</taxon>
        <taxon>Enterobacterales</taxon>
        <taxon>Yersiniaceae</taxon>
        <taxon>Ewingella</taxon>
    </lineage>
</organism>
<sequence length="123" mass="13793">MRYKTSNQRKQITQARLKAFPAEIKKLKASDIINRITLIKLRHPVLFYSLGRRPSIVFCDTAAQVEKLRNEDFVQAKVLEVAIVRGGFLVSPRLDKFTEPALSSLSGLELEPGLGIAFPIEGI</sequence>
<dbReference type="RefSeq" id="WP_140473648.1">
    <property type="nucleotide sequence ID" value="NZ_RCZD01000008.1"/>
</dbReference>
<dbReference type="AlphaFoldDB" id="A0A502GF55"/>
<reference evidence="1 2" key="1">
    <citation type="journal article" date="2019" name="Environ. Microbiol.">
        <title>Species interactions and distinct microbial communities in high Arctic permafrost affected cryosols are associated with the CH4 and CO2 gas fluxes.</title>
        <authorList>
            <person name="Altshuler I."/>
            <person name="Hamel J."/>
            <person name="Turney S."/>
            <person name="Magnuson E."/>
            <person name="Levesque R."/>
            <person name="Greer C."/>
            <person name="Whyte L.G."/>
        </authorList>
    </citation>
    <scope>NUCLEOTIDE SEQUENCE [LARGE SCALE GENOMIC DNA]</scope>
    <source>
        <strain evidence="1 2">E4</strain>
    </source>
</reference>
<name>A0A502GF55_9GAMM</name>
<dbReference type="Proteomes" id="UP000317663">
    <property type="component" value="Unassembled WGS sequence"/>
</dbReference>
<comment type="caution">
    <text evidence="1">The sequence shown here is derived from an EMBL/GenBank/DDBJ whole genome shotgun (WGS) entry which is preliminary data.</text>
</comment>
<gene>
    <name evidence="1" type="ORF">EAH77_15245</name>
</gene>
<keyword evidence="2" id="KW-1185">Reference proteome</keyword>
<dbReference type="EMBL" id="RCZD01000008">
    <property type="protein sequence ID" value="TPG59920.1"/>
    <property type="molecule type" value="Genomic_DNA"/>
</dbReference>
<evidence type="ECO:0000313" key="1">
    <source>
        <dbReference type="EMBL" id="TPG59920.1"/>
    </source>
</evidence>
<accession>A0A502GF55</accession>
<proteinExistence type="predicted"/>
<evidence type="ECO:0000313" key="2">
    <source>
        <dbReference type="Proteomes" id="UP000317663"/>
    </source>
</evidence>
<protein>
    <submittedName>
        <fullName evidence="1">Uncharacterized protein</fullName>
    </submittedName>
</protein>